<dbReference type="Proteomes" id="UP000176689">
    <property type="component" value="Unassembled WGS sequence"/>
</dbReference>
<comment type="caution">
    <text evidence="2">The sequence shown here is derived from an EMBL/GenBank/DDBJ whole genome shotgun (WGS) entry which is preliminary data.</text>
</comment>
<dbReference type="EMBL" id="MFLP01000010">
    <property type="protein sequence ID" value="OGG71185.1"/>
    <property type="molecule type" value="Genomic_DNA"/>
</dbReference>
<evidence type="ECO:0000313" key="2">
    <source>
        <dbReference type="EMBL" id="OGG71185.1"/>
    </source>
</evidence>
<reference evidence="2 3" key="1">
    <citation type="journal article" date="2016" name="Nat. Commun.">
        <title>Thousands of microbial genomes shed light on interconnected biogeochemical processes in an aquifer system.</title>
        <authorList>
            <person name="Anantharaman K."/>
            <person name="Brown C.T."/>
            <person name="Hug L.A."/>
            <person name="Sharon I."/>
            <person name="Castelle C.J."/>
            <person name="Probst A.J."/>
            <person name="Thomas B.C."/>
            <person name="Singh A."/>
            <person name="Wilkins M.J."/>
            <person name="Karaoz U."/>
            <person name="Brodie E.L."/>
            <person name="Williams K.H."/>
            <person name="Hubbard S.S."/>
            <person name="Banfield J.F."/>
        </authorList>
    </citation>
    <scope>NUCLEOTIDE SEQUENCE [LARGE SCALE GENOMIC DNA]</scope>
</reference>
<dbReference type="AlphaFoldDB" id="A0A1F6EBY1"/>
<proteinExistence type="predicted"/>
<organism evidence="2 3">
    <name type="scientific">Candidatus Kaiserbacteria bacterium RIFCSPHIGHO2_12_FULL_53_13</name>
    <dbReference type="NCBI Taxonomy" id="1798502"/>
    <lineage>
        <taxon>Bacteria</taxon>
        <taxon>Candidatus Kaiseribacteriota</taxon>
    </lineage>
</organism>
<feature type="domain" description="CYTH" evidence="1">
    <location>
        <begin position="3"/>
        <end position="210"/>
    </location>
</feature>
<evidence type="ECO:0000313" key="3">
    <source>
        <dbReference type="Proteomes" id="UP000176689"/>
    </source>
</evidence>
<dbReference type="InterPro" id="IPR023577">
    <property type="entry name" value="CYTH_domain"/>
</dbReference>
<sequence>MQSYEVEVKALLGSAERMEEVRRAMRAADPACTLQSRNKQLNHYFEGNTLGRLSETAAQYLSAEARVRLQDFVARAKEFSVRTREKDGEVFLVVKVSVGDDTSANGVSRMEFEEKVPLTLTELDALVLSAGFAYQAKWSREREEYVCKGVNVTLDKNAGYGWLAEFERVVDDPTKVNEAQRDIRALMETLGVAELPQDRLERMFAFYNAHWEEYYGTEKIFMIE</sequence>
<dbReference type="Gene3D" id="2.40.320.10">
    <property type="entry name" value="Hypothetical Protein Pfu-838710-001"/>
    <property type="match status" value="1"/>
</dbReference>
<dbReference type="SUPFAM" id="SSF55154">
    <property type="entry name" value="CYTH-like phosphatases"/>
    <property type="match status" value="1"/>
</dbReference>
<evidence type="ECO:0000259" key="1">
    <source>
        <dbReference type="PROSITE" id="PS51707"/>
    </source>
</evidence>
<accession>A0A1F6EBY1</accession>
<dbReference type="Pfam" id="PF01928">
    <property type="entry name" value="CYTH"/>
    <property type="match status" value="1"/>
</dbReference>
<name>A0A1F6EBY1_9BACT</name>
<dbReference type="PANTHER" id="PTHR21028">
    <property type="entry name" value="SI:CH211-156B7.4"/>
    <property type="match status" value="1"/>
</dbReference>
<dbReference type="PROSITE" id="PS51707">
    <property type="entry name" value="CYTH"/>
    <property type="match status" value="1"/>
</dbReference>
<dbReference type="InterPro" id="IPR033469">
    <property type="entry name" value="CYTH-like_dom_sf"/>
</dbReference>
<gene>
    <name evidence="2" type="ORF">A3F27_02750</name>
</gene>
<dbReference type="PANTHER" id="PTHR21028:SF2">
    <property type="entry name" value="CYTH DOMAIN-CONTAINING PROTEIN"/>
    <property type="match status" value="1"/>
</dbReference>
<protein>
    <recommendedName>
        <fullName evidence="1">CYTH domain-containing protein</fullName>
    </recommendedName>
</protein>
<dbReference type="InterPro" id="IPR008173">
    <property type="entry name" value="Adenylyl_cyclase_CyaB"/>
</dbReference>